<name>X1RKJ4_9ZZZZ</name>
<dbReference type="AlphaFoldDB" id="X1RKJ4"/>
<reference evidence="1" key="1">
    <citation type="journal article" date="2014" name="Front. Microbiol.">
        <title>High frequency of phylogenetically diverse reductive dehalogenase-homologous genes in deep subseafloor sedimentary metagenomes.</title>
        <authorList>
            <person name="Kawai M."/>
            <person name="Futagami T."/>
            <person name="Toyoda A."/>
            <person name="Takaki Y."/>
            <person name="Nishi S."/>
            <person name="Hori S."/>
            <person name="Arai W."/>
            <person name="Tsubouchi T."/>
            <person name="Morono Y."/>
            <person name="Uchiyama I."/>
            <person name="Ito T."/>
            <person name="Fujiyama A."/>
            <person name="Inagaki F."/>
            <person name="Takami H."/>
        </authorList>
    </citation>
    <scope>NUCLEOTIDE SEQUENCE</scope>
    <source>
        <strain evidence="1">Expedition CK06-06</strain>
    </source>
</reference>
<proteinExistence type="predicted"/>
<evidence type="ECO:0000313" key="1">
    <source>
        <dbReference type="EMBL" id="GAI81302.1"/>
    </source>
</evidence>
<organism evidence="1">
    <name type="scientific">marine sediment metagenome</name>
    <dbReference type="NCBI Taxonomy" id="412755"/>
    <lineage>
        <taxon>unclassified sequences</taxon>
        <taxon>metagenomes</taxon>
        <taxon>ecological metagenomes</taxon>
    </lineage>
</organism>
<dbReference type="EMBL" id="BARW01006831">
    <property type="protein sequence ID" value="GAI81302.1"/>
    <property type="molecule type" value="Genomic_DNA"/>
</dbReference>
<comment type="caution">
    <text evidence="1">The sequence shown here is derived from an EMBL/GenBank/DDBJ whole genome shotgun (WGS) entry which is preliminary data.</text>
</comment>
<gene>
    <name evidence="1" type="ORF">S12H4_14330</name>
</gene>
<protein>
    <submittedName>
        <fullName evidence="1">Uncharacterized protein</fullName>
    </submittedName>
</protein>
<sequence length="58" mass="6691">DGADDDLRRWISYIIGYGRDKFLSTDIESICQADPEVYFAASVLWQILSSWVNELGEY</sequence>
<feature type="non-terminal residue" evidence="1">
    <location>
        <position position="1"/>
    </location>
</feature>
<accession>X1RKJ4</accession>